<reference evidence="2" key="1">
    <citation type="submission" date="2022-11" db="UniProtKB">
        <authorList>
            <consortium name="WormBaseParasite"/>
        </authorList>
    </citation>
    <scope>IDENTIFICATION</scope>
</reference>
<name>A0A915IWS7_ROMCU</name>
<protein>
    <submittedName>
        <fullName evidence="2">Uncharacterized protein</fullName>
    </submittedName>
</protein>
<proteinExistence type="predicted"/>
<keyword evidence="1" id="KW-1185">Reference proteome</keyword>
<dbReference type="WBParaSite" id="nRc.2.0.1.t18236-RA">
    <property type="protein sequence ID" value="nRc.2.0.1.t18236-RA"/>
    <property type="gene ID" value="nRc.2.0.1.g18236"/>
</dbReference>
<dbReference type="Proteomes" id="UP000887565">
    <property type="component" value="Unplaced"/>
</dbReference>
<organism evidence="1 2">
    <name type="scientific">Romanomermis culicivorax</name>
    <name type="common">Nematode worm</name>
    <dbReference type="NCBI Taxonomy" id="13658"/>
    <lineage>
        <taxon>Eukaryota</taxon>
        <taxon>Metazoa</taxon>
        <taxon>Ecdysozoa</taxon>
        <taxon>Nematoda</taxon>
        <taxon>Enoplea</taxon>
        <taxon>Dorylaimia</taxon>
        <taxon>Mermithida</taxon>
        <taxon>Mermithoidea</taxon>
        <taxon>Mermithidae</taxon>
        <taxon>Romanomermis</taxon>
    </lineage>
</organism>
<dbReference type="AlphaFoldDB" id="A0A915IWS7"/>
<evidence type="ECO:0000313" key="2">
    <source>
        <dbReference type="WBParaSite" id="nRc.2.0.1.t18236-RA"/>
    </source>
</evidence>
<evidence type="ECO:0000313" key="1">
    <source>
        <dbReference type="Proteomes" id="UP000887565"/>
    </source>
</evidence>
<sequence>MFSNSPYPFNSSLFRESSDKDFQFNVWVDNQGSNEDFPEELVFSPFTLPLDASSPSSQSSSTSIDDRSYCSTPFDPVWPEVQQLTAAGHLVWCTWDGKFYIQFAAPSNVTLTMNDAEGFIHWFHNHGPGSGGLASIASPFLVRDQNDSLFLSYCVSYFFI</sequence>
<accession>A0A915IWS7</accession>